<dbReference type="Proteomes" id="UP000681720">
    <property type="component" value="Unassembled WGS sequence"/>
</dbReference>
<evidence type="ECO:0000313" key="1">
    <source>
        <dbReference type="EMBL" id="CAF5020682.1"/>
    </source>
</evidence>
<gene>
    <name evidence="1" type="ORF">GIL414_LOCUS58369</name>
</gene>
<evidence type="ECO:0000313" key="2">
    <source>
        <dbReference type="Proteomes" id="UP000681720"/>
    </source>
</evidence>
<accession>A0A8S3E0B0</accession>
<reference evidence="1" key="1">
    <citation type="submission" date="2021-02" db="EMBL/GenBank/DDBJ databases">
        <authorList>
            <person name="Nowell W R."/>
        </authorList>
    </citation>
    <scope>NUCLEOTIDE SEQUENCE</scope>
</reference>
<dbReference type="EMBL" id="CAJOBJ010215325">
    <property type="protein sequence ID" value="CAF5020682.1"/>
    <property type="molecule type" value="Genomic_DNA"/>
</dbReference>
<proteinExistence type="predicted"/>
<organism evidence="1 2">
    <name type="scientific">Rotaria magnacalcarata</name>
    <dbReference type="NCBI Taxonomy" id="392030"/>
    <lineage>
        <taxon>Eukaryota</taxon>
        <taxon>Metazoa</taxon>
        <taxon>Spiralia</taxon>
        <taxon>Gnathifera</taxon>
        <taxon>Rotifera</taxon>
        <taxon>Eurotatoria</taxon>
        <taxon>Bdelloidea</taxon>
        <taxon>Philodinida</taxon>
        <taxon>Philodinidae</taxon>
        <taxon>Rotaria</taxon>
    </lineage>
</organism>
<feature type="non-terminal residue" evidence="1">
    <location>
        <position position="1"/>
    </location>
</feature>
<dbReference type="AlphaFoldDB" id="A0A8S3E0B0"/>
<protein>
    <submittedName>
        <fullName evidence="1">Uncharacterized protein</fullName>
    </submittedName>
</protein>
<name>A0A8S3E0B0_9BILA</name>
<sequence>TGRQYTVNLEPVRGFRYDDSDENFSSLRQAKGIR</sequence>
<comment type="caution">
    <text evidence="1">The sequence shown here is derived from an EMBL/GenBank/DDBJ whole genome shotgun (WGS) entry which is preliminary data.</text>
</comment>